<dbReference type="Pfam" id="PF00264">
    <property type="entry name" value="Tyrosinase"/>
    <property type="match status" value="1"/>
</dbReference>
<keyword evidence="2" id="KW-0186">Copper</keyword>
<dbReference type="EMBL" id="KZ992532">
    <property type="protein sequence ID" value="RKP09207.1"/>
    <property type="molecule type" value="Genomic_DNA"/>
</dbReference>
<dbReference type="GO" id="GO:0046872">
    <property type="term" value="F:metal ion binding"/>
    <property type="evidence" value="ECO:0007669"/>
    <property type="project" value="UniProtKB-KW"/>
</dbReference>
<feature type="domain" description="Tyrosinase copper-binding" evidence="4">
    <location>
        <begin position="225"/>
        <end position="236"/>
    </location>
</feature>
<dbReference type="PANTHER" id="PTHR11474:SF126">
    <property type="entry name" value="TYROSINASE-LIKE PROTEIN TYR-1-RELATED"/>
    <property type="match status" value="1"/>
</dbReference>
<feature type="signal peptide" evidence="3">
    <location>
        <begin position="1"/>
        <end position="26"/>
    </location>
</feature>
<reference evidence="6" key="1">
    <citation type="journal article" date="2018" name="Nat. Microbiol.">
        <title>Leveraging single-cell genomics to expand the fungal tree of life.</title>
        <authorList>
            <person name="Ahrendt S.R."/>
            <person name="Quandt C.A."/>
            <person name="Ciobanu D."/>
            <person name="Clum A."/>
            <person name="Salamov A."/>
            <person name="Andreopoulos B."/>
            <person name="Cheng J.F."/>
            <person name="Woyke T."/>
            <person name="Pelin A."/>
            <person name="Henrissat B."/>
            <person name="Reynolds N.K."/>
            <person name="Benny G.L."/>
            <person name="Smith M.E."/>
            <person name="James T.Y."/>
            <person name="Grigoriev I.V."/>
        </authorList>
    </citation>
    <scope>NUCLEOTIDE SEQUENCE [LARGE SCALE GENOMIC DNA]</scope>
    <source>
        <strain evidence="6">RSA 1356</strain>
    </source>
</reference>
<dbReference type="Gene3D" id="1.10.1280.10">
    <property type="entry name" value="Di-copper center containing domain from catechol oxidase"/>
    <property type="match status" value="1"/>
</dbReference>
<keyword evidence="1" id="KW-0479">Metal-binding</keyword>
<dbReference type="InterPro" id="IPR002227">
    <property type="entry name" value="Tyrosinase_Cu-bd"/>
</dbReference>
<evidence type="ECO:0000256" key="2">
    <source>
        <dbReference type="ARBA" id="ARBA00023008"/>
    </source>
</evidence>
<evidence type="ECO:0000256" key="1">
    <source>
        <dbReference type="ARBA" id="ARBA00022723"/>
    </source>
</evidence>
<dbReference type="InterPro" id="IPR050316">
    <property type="entry name" value="Tyrosinase/Hemocyanin"/>
</dbReference>
<feature type="chain" id="PRO_5020836943" description="Tyrosinase copper-binding domain-containing protein" evidence="3">
    <location>
        <begin position="27"/>
        <end position="479"/>
    </location>
</feature>
<evidence type="ECO:0000313" key="6">
    <source>
        <dbReference type="Proteomes" id="UP000271241"/>
    </source>
</evidence>
<name>A0A4P9XSU6_9FUNG</name>
<organism evidence="5 6">
    <name type="scientific">Thamnocephalis sphaerospora</name>
    <dbReference type="NCBI Taxonomy" id="78915"/>
    <lineage>
        <taxon>Eukaryota</taxon>
        <taxon>Fungi</taxon>
        <taxon>Fungi incertae sedis</taxon>
        <taxon>Zoopagomycota</taxon>
        <taxon>Zoopagomycotina</taxon>
        <taxon>Zoopagomycetes</taxon>
        <taxon>Zoopagales</taxon>
        <taxon>Sigmoideomycetaceae</taxon>
        <taxon>Thamnocephalis</taxon>
    </lineage>
</organism>
<sequence>MHAFAKLLSLAAVLTVLSPLSLGVAGQQCPNGIGVRPEIRTLSPGDLKAFIDAVKLLQTPRNRGQPSEYDNFAMQHNQVRTIAHNTPQFLPWHRAYIRVFESRLQAVSGRRIMLPFWDWSFDSQAPAGSPVFQDNMFGGNGRSSDGCVINGQFRDWRPVYPSPRCLRRSFDRGASLSPFTSVEGIRSLFRYRDYNTFRTQFEFPPHGQVHNAIGSDFSSMFSPNDPLFWLHHAFVDKIWSEWQRTPGNNPNAYNGVNPNRSQASVNDQLAYTPYRVRDVLDTRNLCYVYASFGGFSGGVSRRSVTDSVPRTATSLAPDVTLQDVANASDATARPAADDQLELLQLRDPKPLSEDFIRMNNYDVAVVRQREEEARNMVKQLNAIPNYVSPAALINRPDLALNIIGKHGSLVATKGNKRLRIKVPTGAKDSTMIHNLLRKMASSLGTLQKHVVNNSRKTLADVIGATGAQSVKSIYGVRSS</sequence>
<evidence type="ECO:0000313" key="5">
    <source>
        <dbReference type="EMBL" id="RKP09207.1"/>
    </source>
</evidence>
<gene>
    <name evidence="5" type="ORF">THASP1DRAFT_22929</name>
</gene>
<dbReference type="PRINTS" id="PR00092">
    <property type="entry name" value="TYROSINASE"/>
</dbReference>
<evidence type="ECO:0000259" key="4">
    <source>
        <dbReference type="PROSITE" id="PS00498"/>
    </source>
</evidence>
<dbReference type="InterPro" id="IPR008922">
    <property type="entry name" value="Di-copper_centre_dom_sf"/>
</dbReference>
<protein>
    <recommendedName>
        <fullName evidence="4">Tyrosinase copper-binding domain-containing protein</fullName>
    </recommendedName>
</protein>
<dbReference type="STRING" id="78915.A0A4P9XSU6"/>
<dbReference type="Proteomes" id="UP000271241">
    <property type="component" value="Unassembled WGS sequence"/>
</dbReference>
<dbReference type="SUPFAM" id="SSF48056">
    <property type="entry name" value="Di-copper centre-containing domain"/>
    <property type="match status" value="1"/>
</dbReference>
<proteinExistence type="predicted"/>
<keyword evidence="6" id="KW-1185">Reference proteome</keyword>
<keyword evidence="3" id="KW-0732">Signal</keyword>
<dbReference type="AlphaFoldDB" id="A0A4P9XSU6"/>
<dbReference type="OrthoDB" id="6132182at2759"/>
<dbReference type="GO" id="GO:0016491">
    <property type="term" value="F:oxidoreductase activity"/>
    <property type="evidence" value="ECO:0007669"/>
    <property type="project" value="InterPro"/>
</dbReference>
<evidence type="ECO:0000256" key="3">
    <source>
        <dbReference type="SAM" id="SignalP"/>
    </source>
</evidence>
<accession>A0A4P9XSU6</accession>
<dbReference type="PANTHER" id="PTHR11474">
    <property type="entry name" value="TYROSINASE FAMILY MEMBER"/>
    <property type="match status" value="1"/>
</dbReference>
<dbReference type="PROSITE" id="PS00498">
    <property type="entry name" value="TYROSINASE_2"/>
    <property type="match status" value="1"/>
</dbReference>